<protein>
    <submittedName>
        <fullName evidence="1">Uncharacterized protein</fullName>
    </submittedName>
</protein>
<organism evidence="1 2">
    <name type="scientific">Vermiconidia calcicola</name>
    <dbReference type="NCBI Taxonomy" id="1690605"/>
    <lineage>
        <taxon>Eukaryota</taxon>
        <taxon>Fungi</taxon>
        <taxon>Dikarya</taxon>
        <taxon>Ascomycota</taxon>
        <taxon>Pezizomycotina</taxon>
        <taxon>Dothideomycetes</taxon>
        <taxon>Dothideomycetidae</taxon>
        <taxon>Mycosphaerellales</taxon>
        <taxon>Extremaceae</taxon>
        <taxon>Vermiconidia</taxon>
    </lineage>
</organism>
<evidence type="ECO:0000313" key="2">
    <source>
        <dbReference type="Proteomes" id="UP001281147"/>
    </source>
</evidence>
<dbReference type="EMBL" id="JAUTXU010000090">
    <property type="protein sequence ID" value="KAK3709739.1"/>
    <property type="molecule type" value="Genomic_DNA"/>
</dbReference>
<comment type="caution">
    <text evidence="1">The sequence shown here is derived from an EMBL/GenBank/DDBJ whole genome shotgun (WGS) entry which is preliminary data.</text>
</comment>
<proteinExistence type="predicted"/>
<evidence type="ECO:0000313" key="1">
    <source>
        <dbReference type="EMBL" id="KAK3709739.1"/>
    </source>
</evidence>
<accession>A0ACC3N5W2</accession>
<sequence length="343" mass="38111">MDLLRLPAPLRRALLTQKWPNHPLYRYLATETYTPSNDNLQQLPPSPRLLSPSQINTYTTSQPPNTSQLKYSHFFFHASPPHLLYSASHFRHFPPSSIPEVAFLGRSNVGKSSLLNALFGRSNIKDAHVSKRPGRTRTMNGFGVTGGLLLGAAPAELQVKDAAWKRFPRGGLVVVDMPGYGSGSREDWGKEALKYLEQRKQLRRTFVLVDAEHGLKMSDVAILTHLRRKGIGHQIVLSKVDKLLLRGTKLPGPLRMGREVGKLQEMCARVRETLDAEAGDGRQGVVDILCCSAEKSLDGKGGHRKFGVDEIRWSVLSACGMESDETGQRKRRSLDGVDVLEET</sequence>
<name>A0ACC3N5W2_9PEZI</name>
<reference evidence="1" key="1">
    <citation type="submission" date="2023-07" db="EMBL/GenBank/DDBJ databases">
        <title>Black Yeasts Isolated from many extreme environments.</title>
        <authorList>
            <person name="Coleine C."/>
            <person name="Stajich J.E."/>
            <person name="Selbmann L."/>
        </authorList>
    </citation>
    <scope>NUCLEOTIDE SEQUENCE</scope>
    <source>
        <strain evidence="1">CCFEE 5714</strain>
    </source>
</reference>
<dbReference type="Proteomes" id="UP001281147">
    <property type="component" value="Unassembled WGS sequence"/>
</dbReference>
<gene>
    <name evidence="1" type="ORF">LTR37_010766</name>
</gene>
<keyword evidence="2" id="KW-1185">Reference proteome</keyword>